<keyword evidence="1" id="KW-0732">Signal</keyword>
<dbReference type="InterPro" id="IPR017850">
    <property type="entry name" value="Alkaline_phosphatase_core_sf"/>
</dbReference>
<dbReference type="PANTHER" id="PTHR43751">
    <property type="entry name" value="SULFATASE"/>
    <property type="match status" value="1"/>
</dbReference>
<proteinExistence type="predicted"/>
<feature type="chain" id="PRO_5002800411" evidence="1">
    <location>
        <begin position="20"/>
        <end position="228"/>
    </location>
</feature>
<dbReference type="AlphaFoldDB" id="B4D431"/>
<evidence type="ECO:0000313" key="4">
    <source>
        <dbReference type="Proteomes" id="UP000005824"/>
    </source>
</evidence>
<organism evidence="3 4">
    <name type="scientific">Chthoniobacter flavus Ellin428</name>
    <dbReference type="NCBI Taxonomy" id="497964"/>
    <lineage>
        <taxon>Bacteria</taxon>
        <taxon>Pseudomonadati</taxon>
        <taxon>Verrucomicrobiota</taxon>
        <taxon>Spartobacteria</taxon>
        <taxon>Chthoniobacterales</taxon>
        <taxon>Chthoniobacteraceae</taxon>
        <taxon>Chthoniobacter</taxon>
    </lineage>
</organism>
<dbReference type="Pfam" id="PF00884">
    <property type="entry name" value="Sulfatase"/>
    <property type="match status" value="1"/>
</dbReference>
<dbReference type="SUPFAM" id="SSF53649">
    <property type="entry name" value="Alkaline phosphatase-like"/>
    <property type="match status" value="1"/>
</dbReference>
<dbReference type="eggNOG" id="COG3119">
    <property type="taxonomic scope" value="Bacteria"/>
</dbReference>
<dbReference type="EMBL" id="ABVL01000010">
    <property type="protein sequence ID" value="EDY19011.1"/>
    <property type="molecule type" value="Genomic_DNA"/>
</dbReference>
<reference evidence="3 4" key="1">
    <citation type="journal article" date="2011" name="J. Bacteriol.">
        <title>Genome sequence of Chthoniobacter flavus Ellin428, an aerobic heterotrophic soil bacterium.</title>
        <authorList>
            <person name="Kant R."/>
            <person name="van Passel M.W."/>
            <person name="Palva A."/>
            <person name="Lucas S."/>
            <person name="Lapidus A."/>
            <person name="Glavina Del Rio T."/>
            <person name="Dalin E."/>
            <person name="Tice H."/>
            <person name="Bruce D."/>
            <person name="Goodwin L."/>
            <person name="Pitluck S."/>
            <person name="Larimer F.W."/>
            <person name="Land M.L."/>
            <person name="Hauser L."/>
            <person name="Sangwan P."/>
            <person name="de Vos W.M."/>
            <person name="Janssen P.H."/>
            <person name="Smidt H."/>
        </authorList>
    </citation>
    <scope>NUCLEOTIDE SEQUENCE [LARGE SCALE GENOMIC DNA]</scope>
    <source>
        <strain evidence="3 4">Ellin428</strain>
    </source>
</reference>
<feature type="domain" description="Sulfatase N-terminal" evidence="2">
    <location>
        <begin position="25"/>
        <end position="201"/>
    </location>
</feature>
<keyword evidence="4" id="KW-1185">Reference proteome</keyword>
<accession>B4D431</accession>
<dbReference type="Proteomes" id="UP000005824">
    <property type="component" value="Unassembled WGS sequence"/>
</dbReference>
<name>B4D431_9BACT</name>
<evidence type="ECO:0000313" key="3">
    <source>
        <dbReference type="EMBL" id="EDY19011.1"/>
    </source>
</evidence>
<dbReference type="RefSeq" id="WP_006980994.1">
    <property type="nucleotide sequence ID" value="NZ_ABVL01000010.1"/>
</dbReference>
<gene>
    <name evidence="3" type="ORF">CfE428DRAFT_3669</name>
</gene>
<dbReference type="InterPro" id="IPR000917">
    <property type="entry name" value="Sulfatase_N"/>
</dbReference>
<dbReference type="PROSITE" id="PS51257">
    <property type="entry name" value="PROKAR_LIPOPROTEIN"/>
    <property type="match status" value="1"/>
</dbReference>
<feature type="signal peptide" evidence="1">
    <location>
        <begin position="1"/>
        <end position="19"/>
    </location>
</feature>
<evidence type="ECO:0000256" key="1">
    <source>
        <dbReference type="SAM" id="SignalP"/>
    </source>
</evidence>
<dbReference type="Gene3D" id="3.40.720.10">
    <property type="entry name" value="Alkaline Phosphatase, subunit A"/>
    <property type="match status" value="1"/>
</dbReference>
<protein>
    <submittedName>
        <fullName evidence="3">Putative sulfatase AtsG</fullName>
    </submittedName>
</protein>
<dbReference type="STRING" id="497964.CfE428DRAFT_3669"/>
<evidence type="ECO:0000259" key="2">
    <source>
        <dbReference type="Pfam" id="PF00884"/>
    </source>
</evidence>
<dbReference type="InterPro" id="IPR052701">
    <property type="entry name" value="GAG_Ulvan_Degrading_Sulfatases"/>
</dbReference>
<dbReference type="PANTHER" id="PTHR43751:SF1">
    <property type="entry name" value="SULFATASE ATSG-RELATED"/>
    <property type="match status" value="1"/>
</dbReference>
<dbReference type="InParanoid" id="B4D431"/>
<sequence precursor="true">MKRLLLAGLVLFAACHAFAAAERWNILFIFADDWGRYASCYKGLDGRPTLNDVVQTPNIDRVARDGVIFKNAFVNAPSCTPCRSSLLSGRYFFNCNRGAILQGAIWDSSIPSFPLMLHDAGYQIGKSYKVWSPGKPVDAPIGGQQYAYEKSGRLPNRFSMNVTKMVAGGMTVEAAREKILDQVRGNFKAFLADQKPDHPWLYFFGPTTRIARGKKVRGRNCGASSPIR</sequence>
<comment type="caution">
    <text evidence="3">The sequence shown here is derived from an EMBL/GenBank/DDBJ whole genome shotgun (WGS) entry which is preliminary data.</text>
</comment>